<gene>
    <name evidence="2" type="ORF">SARC_13328</name>
</gene>
<evidence type="ECO:0000256" key="1">
    <source>
        <dbReference type="SAM" id="MobiDB-lite"/>
    </source>
</evidence>
<accession>A0A0L0FCE0</accession>
<dbReference type="EMBL" id="KQ244743">
    <property type="protein sequence ID" value="KNC74116.1"/>
    <property type="molecule type" value="Genomic_DNA"/>
</dbReference>
<sequence>MSFFKKVGDALTHGVKDVKDGIKDFESKPRSSPKMDKSSGRSSTKTSIKLPSAKPFVSRKGDEETQKQLKQFAANSLRADSVAMRKVSYLRGIQGPVAQTSFLLLKMCFERLREKTMNTVKYKKILVIDKERDTDTCACTAYTNVHQFPAPVQ</sequence>
<feature type="region of interest" description="Disordered" evidence="1">
    <location>
        <begin position="21"/>
        <end position="64"/>
    </location>
</feature>
<protein>
    <submittedName>
        <fullName evidence="2">Uncharacterized protein</fullName>
    </submittedName>
</protein>
<evidence type="ECO:0000313" key="3">
    <source>
        <dbReference type="Proteomes" id="UP000054560"/>
    </source>
</evidence>
<evidence type="ECO:0000313" key="2">
    <source>
        <dbReference type="EMBL" id="KNC74116.1"/>
    </source>
</evidence>
<proteinExistence type="predicted"/>
<dbReference type="AlphaFoldDB" id="A0A0L0FCE0"/>
<name>A0A0L0FCE0_9EUKA</name>
<keyword evidence="3" id="KW-1185">Reference proteome</keyword>
<dbReference type="RefSeq" id="XP_014148018.1">
    <property type="nucleotide sequence ID" value="XM_014292543.1"/>
</dbReference>
<dbReference type="Proteomes" id="UP000054560">
    <property type="component" value="Unassembled WGS sequence"/>
</dbReference>
<reference evidence="2 3" key="1">
    <citation type="submission" date="2011-02" db="EMBL/GenBank/DDBJ databases">
        <title>The Genome Sequence of Sphaeroforma arctica JP610.</title>
        <authorList>
            <consortium name="The Broad Institute Genome Sequencing Platform"/>
            <person name="Russ C."/>
            <person name="Cuomo C."/>
            <person name="Young S.K."/>
            <person name="Zeng Q."/>
            <person name="Gargeya S."/>
            <person name="Alvarado L."/>
            <person name="Berlin A."/>
            <person name="Chapman S.B."/>
            <person name="Chen Z."/>
            <person name="Freedman E."/>
            <person name="Gellesch M."/>
            <person name="Goldberg J."/>
            <person name="Griggs A."/>
            <person name="Gujja S."/>
            <person name="Heilman E."/>
            <person name="Heiman D."/>
            <person name="Howarth C."/>
            <person name="Mehta T."/>
            <person name="Neiman D."/>
            <person name="Pearson M."/>
            <person name="Roberts A."/>
            <person name="Saif S."/>
            <person name="Shea T."/>
            <person name="Shenoy N."/>
            <person name="Sisk P."/>
            <person name="Stolte C."/>
            <person name="Sykes S."/>
            <person name="White J."/>
            <person name="Yandava C."/>
            <person name="Burger G."/>
            <person name="Gray M.W."/>
            <person name="Holland P.W.H."/>
            <person name="King N."/>
            <person name="Lang F.B.F."/>
            <person name="Roger A.J."/>
            <person name="Ruiz-Trillo I."/>
            <person name="Haas B."/>
            <person name="Nusbaum C."/>
            <person name="Birren B."/>
        </authorList>
    </citation>
    <scope>NUCLEOTIDE SEQUENCE [LARGE SCALE GENOMIC DNA]</scope>
    <source>
        <strain evidence="2 3">JP610</strain>
    </source>
</reference>
<feature type="compositionally biased region" description="Basic and acidic residues" evidence="1">
    <location>
        <begin position="21"/>
        <end position="39"/>
    </location>
</feature>
<dbReference type="GeneID" id="25913832"/>
<organism evidence="2 3">
    <name type="scientific">Sphaeroforma arctica JP610</name>
    <dbReference type="NCBI Taxonomy" id="667725"/>
    <lineage>
        <taxon>Eukaryota</taxon>
        <taxon>Ichthyosporea</taxon>
        <taxon>Ichthyophonida</taxon>
        <taxon>Sphaeroforma</taxon>
    </lineage>
</organism>
<feature type="compositionally biased region" description="Polar residues" evidence="1">
    <location>
        <begin position="40"/>
        <end position="49"/>
    </location>
</feature>